<accession>A0A9N9XAI1</accession>
<organism evidence="1 2">
    <name type="scientific">Diabrotica balteata</name>
    <name type="common">Banded cucumber beetle</name>
    <dbReference type="NCBI Taxonomy" id="107213"/>
    <lineage>
        <taxon>Eukaryota</taxon>
        <taxon>Metazoa</taxon>
        <taxon>Ecdysozoa</taxon>
        <taxon>Arthropoda</taxon>
        <taxon>Hexapoda</taxon>
        <taxon>Insecta</taxon>
        <taxon>Pterygota</taxon>
        <taxon>Neoptera</taxon>
        <taxon>Endopterygota</taxon>
        <taxon>Coleoptera</taxon>
        <taxon>Polyphaga</taxon>
        <taxon>Cucujiformia</taxon>
        <taxon>Chrysomeloidea</taxon>
        <taxon>Chrysomelidae</taxon>
        <taxon>Galerucinae</taxon>
        <taxon>Diabroticina</taxon>
        <taxon>Diabroticites</taxon>
        <taxon>Diabrotica</taxon>
    </lineage>
</organism>
<sequence length="311" mass="35656">MKLIICSIIFIILVGQSSAFLPFVIKLGLDAVLSAISSTKILIPSANISIPENLQDIIIGDLNLIQFNVYGLDTFKYKDEVTELKTDRKSFTRNRISVNTTLDKVGFETEYVLDMSLLDAVPLYGNGTFRLEITKVGLDLNLNLYDKFASNISVEDFDFRFSLRDSSNSELTGFWNNVQVSALITNVINIVEPFVCMWYDYERECLDCVISKLAQFVINTLVLKANTDEDFIKCECLGDLLFLTKIHMPSLVESWETGDYSYIKHQLIRNPDVKKVYNKMYNIVSKIVVEKLRKCNLQRNVFQYHNLNKTN</sequence>
<evidence type="ECO:0000313" key="1">
    <source>
        <dbReference type="EMBL" id="CAG9833839.1"/>
    </source>
</evidence>
<dbReference type="Proteomes" id="UP001153709">
    <property type="component" value="Chromosome 4"/>
</dbReference>
<gene>
    <name evidence="1" type="ORF">DIABBA_LOCUS7205</name>
</gene>
<evidence type="ECO:0000313" key="2">
    <source>
        <dbReference type="Proteomes" id="UP001153709"/>
    </source>
</evidence>
<keyword evidence="2" id="KW-1185">Reference proteome</keyword>
<protein>
    <submittedName>
        <fullName evidence="1">Uncharacterized protein</fullName>
    </submittedName>
</protein>
<dbReference type="EMBL" id="OU898279">
    <property type="protein sequence ID" value="CAG9833839.1"/>
    <property type="molecule type" value="Genomic_DNA"/>
</dbReference>
<dbReference type="AlphaFoldDB" id="A0A9N9XAI1"/>
<dbReference type="OrthoDB" id="6781046at2759"/>
<reference evidence="1" key="1">
    <citation type="submission" date="2022-01" db="EMBL/GenBank/DDBJ databases">
        <authorList>
            <person name="King R."/>
        </authorList>
    </citation>
    <scope>NUCLEOTIDE SEQUENCE</scope>
</reference>
<name>A0A9N9XAI1_DIABA</name>
<proteinExistence type="predicted"/>